<reference evidence="9" key="1">
    <citation type="journal article" date="2019" name="Int. J. Syst. Evol. Microbiol.">
        <title>The Global Catalogue of Microorganisms (GCM) 10K type strain sequencing project: providing services to taxonomists for standard genome sequencing and annotation.</title>
        <authorList>
            <consortium name="The Broad Institute Genomics Platform"/>
            <consortium name="The Broad Institute Genome Sequencing Center for Infectious Disease"/>
            <person name="Wu L."/>
            <person name="Ma J."/>
        </authorList>
    </citation>
    <scope>NUCLEOTIDE SEQUENCE [LARGE SCALE GENOMIC DNA]</scope>
    <source>
        <strain evidence="9">CGMCC 1.18578</strain>
    </source>
</reference>
<protein>
    <submittedName>
        <fullName evidence="8">Diguanylate cyclase</fullName>
        <ecNumber evidence="8">2.7.7.65</ecNumber>
    </submittedName>
</protein>
<evidence type="ECO:0000259" key="7">
    <source>
        <dbReference type="PROSITE" id="PS50887"/>
    </source>
</evidence>
<sequence length="530" mass="59123">MWGQKGFTLRFAVNAIVLISVIVTVAISAIIGYQSEKRSLTRTTFQMNQVYVNKISDTVNGLFGNMFDSLNVFGQYMAKDLKRADLHDRFDLFQRTHTNFNAVFIIDRDGTLLEGSNVLKKDVGTKIESVGSLQALKERRPLVSEPYTSKTTNKLIVMVSVPLYDDNGEYLGFIGGSIRLHETNIFQTILGNAPYQADGSYAYVMSMSGVLLYHPDATRIGENVTYSPIVDAIRVNKTGKLRFVNSKGINMLASYANIGSPGWGIASQTPNDTVLASARDLVKKLLLYMLPALLIFVAVIYWIVGKMASPFAKLAQFAAQLSPSNSGKDQLPKIHGWSNEANELHKAFGRAVRHFRYQFEHLSNEAQTDPLTGLYNRRTLDQFVKQYISQGMSFSILIMDLDNFKKVNDTYGHDRGDEVLRFLANALRDNLGEDCLICRFGGEEFVVLVPGDNAEVAMKDAERVRKFMMDTASPIGEKVTISIGVAYYPGMASTFEQLFRLADDALYQAKRYGRNRVVLAGANELEVKSS</sequence>
<dbReference type="CDD" id="cd18773">
    <property type="entry name" value="PDC1_HK_sensor"/>
    <property type="match status" value="1"/>
</dbReference>
<dbReference type="Gene3D" id="3.30.70.270">
    <property type="match status" value="1"/>
</dbReference>
<dbReference type="Pfam" id="PF00990">
    <property type="entry name" value="GGDEF"/>
    <property type="match status" value="1"/>
</dbReference>
<dbReference type="CDD" id="cd01949">
    <property type="entry name" value="GGDEF"/>
    <property type="match status" value="1"/>
</dbReference>
<dbReference type="InterPro" id="IPR029787">
    <property type="entry name" value="Nucleotide_cyclase"/>
</dbReference>
<dbReference type="SMART" id="SM00267">
    <property type="entry name" value="GGDEF"/>
    <property type="match status" value="1"/>
</dbReference>
<dbReference type="Gene3D" id="6.10.340.10">
    <property type="match status" value="1"/>
</dbReference>
<organism evidence="8 9">
    <name type="scientific">Cohnella yongneupensis</name>
    <dbReference type="NCBI Taxonomy" id="425006"/>
    <lineage>
        <taxon>Bacteria</taxon>
        <taxon>Bacillati</taxon>
        <taxon>Bacillota</taxon>
        <taxon>Bacilli</taxon>
        <taxon>Bacillales</taxon>
        <taxon>Paenibacillaceae</taxon>
        <taxon>Cohnella</taxon>
    </lineage>
</organism>
<feature type="transmembrane region" description="Helical" evidence="6">
    <location>
        <begin position="285"/>
        <end position="304"/>
    </location>
</feature>
<dbReference type="InterPro" id="IPR000160">
    <property type="entry name" value="GGDEF_dom"/>
</dbReference>
<dbReference type="CDD" id="cd12912">
    <property type="entry name" value="PDC2_MCP_like"/>
    <property type="match status" value="1"/>
</dbReference>
<keyword evidence="2" id="KW-1003">Cell membrane</keyword>
<dbReference type="InterPro" id="IPR029151">
    <property type="entry name" value="Sensor-like_sf"/>
</dbReference>
<dbReference type="PANTHER" id="PTHR45138:SF9">
    <property type="entry name" value="DIGUANYLATE CYCLASE DGCM-RELATED"/>
    <property type="match status" value="1"/>
</dbReference>
<dbReference type="SUPFAM" id="SSF55073">
    <property type="entry name" value="Nucleotide cyclase"/>
    <property type="match status" value="1"/>
</dbReference>
<keyword evidence="8" id="KW-0548">Nucleotidyltransferase</keyword>
<feature type="transmembrane region" description="Helical" evidence="6">
    <location>
        <begin position="12"/>
        <end position="33"/>
    </location>
</feature>
<evidence type="ECO:0000313" key="9">
    <source>
        <dbReference type="Proteomes" id="UP001596108"/>
    </source>
</evidence>
<name>A0ABW0QYI4_9BACL</name>
<evidence type="ECO:0000256" key="5">
    <source>
        <dbReference type="ARBA" id="ARBA00023136"/>
    </source>
</evidence>
<dbReference type="NCBIfam" id="TIGR00254">
    <property type="entry name" value="GGDEF"/>
    <property type="match status" value="1"/>
</dbReference>
<dbReference type="Proteomes" id="UP001596108">
    <property type="component" value="Unassembled WGS sequence"/>
</dbReference>
<evidence type="ECO:0000256" key="2">
    <source>
        <dbReference type="ARBA" id="ARBA00022475"/>
    </source>
</evidence>
<comment type="caution">
    <text evidence="8">The sequence shown here is derived from an EMBL/GenBank/DDBJ whole genome shotgun (WGS) entry which is preliminary data.</text>
</comment>
<evidence type="ECO:0000313" key="8">
    <source>
        <dbReference type="EMBL" id="MFC5529339.1"/>
    </source>
</evidence>
<keyword evidence="4 6" id="KW-1133">Transmembrane helix</keyword>
<dbReference type="InterPro" id="IPR033479">
    <property type="entry name" value="dCache_1"/>
</dbReference>
<evidence type="ECO:0000256" key="3">
    <source>
        <dbReference type="ARBA" id="ARBA00022692"/>
    </source>
</evidence>
<evidence type="ECO:0000256" key="1">
    <source>
        <dbReference type="ARBA" id="ARBA00004651"/>
    </source>
</evidence>
<dbReference type="Pfam" id="PF02743">
    <property type="entry name" value="dCache_1"/>
    <property type="match status" value="1"/>
</dbReference>
<evidence type="ECO:0000256" key="4">
    <source>
        <dbReference type="ARBA" id="ARBA00022989"/>
    </source>
</evidence>
<keyword evidence="3 6" id="KW-0812">Transmembrane</keyword>
<dbReference type="GO" id="GO:0052621">
    <property type="term" value="F:diguanylate cyclase activity"/>
    <property type="evidence" value="ECO:0007669"/>
    <property type="project" value="UniProtKB-EC"/>
</dbReference>
<dbReference type="PANTHER" id="PTHR45138">
    <property type="entry name" value="REGULATORY COMPONENTS OF SENSORY TRANSDUCTION SYSTEM"/>
    <property type="match status" value="1"/>
</dbReference>
<dbReference type="PROSITE" id="PS50887">
    <property type="entry name" value="GGDEF"/>
    <property type="match status" value="1"/>
</dbReference>
<gene>
    <name evidence="8" type="ORF">ACFPQ4_07740</name>
</gene>
<dbReference type="RefSeq" id="WP_378111209.1">
    <property type="nucleotide sequence ID" value="NZ_JBHSNC010000024.1"/>
</dbReference>
<feature type="domain" description="GGDEF" evidence="7">
    <location>
        <begin position="392"/>
        <end position="522"/>
    </location>
</feature>
<accession>A0ABW0QYI4</accession>
<dbReference type="EMBL" id="JBHSNC010000024">
    <property type="protein sequence ID" value="MFC5529339.1"/>
    <property type="molecule type" value="Genomic_DNA"/>
</dbReference>
<comment type="subcellular location">
    <subcellularLocation>
        <location evidence="1">Cell membrane</location>
        <topology evidence="1">Multi-pass membrane protein</topology>
    </subcellularLocation>
</comment>
<keyword evidence="9" id="KW-1185">Reference proteome</keyword>
<evidence type="ECO:0000256" key="6">
    <source>
        <dbReference type="SAM" id="Phobius"/>
    </source>
</evidence>
<keyword evidence="5 6" id="KW-0472">Membrane</keyword>
<proteinExistence type="predicted"/>
<dbReference type="EC" id="2.7.7.65" evidence="8"/>
<dbReference type="InterPro" id="IPR050469">
    <property type="entry name" value="Diguanylate_Cyclase"/>
</dbReference>
<dbReference type="InterPro" id="IPR043128">
    <property type="entry name" value="Rev_trsase/Diguanyl_cyclase"/>
</dbReference>
<dbReference type="SUPFAM" id="SSF103190">
    <property type="entry name" value="Sensory domain-like"/>
    <property type="match status" value="2"/>
</dbReference>
<dbReference type="Gene3D" id="3.30.450.20">
    <property type="entry name" value="PAS domain"/>
    <property type="match status" value="1"/>
</dbReference>
<keyword evidence="8" id="KW-0808">Transferase</keyword>